<dbReference type="Pfam" id="PF02433">
    <property type="entry name" value="FixO"/>
    <property type="match status" value="1"/>
</dbReference>
<protein>
    <submittedName>
        <fullName evidence="7">Cbb3-type cytochrome c oxidase subunit II</fullName>
    </submittedName>
</protein>
<name>A0ABW5X6Q8_9FLAO</name>
<keyword evidence="5" id="KW-0472">Membrane</keyword>
<dbReference type="InterPro" id="IPR036909">
    <property type="entry name" value="Cyt_c-like_dom_sf"/>
</dbReference>
<comment type="caution">
    <text evidence="7">The sequence shown here is derived from an EMBL/GenBank/DDBJ whole genome shotgun (WGS) entry which is preliminary data.</text>
</comment>
<keyword evidence="1 4" id="KW-0349">Heme</keyword>
<dbReference type="InterPro" id="IPR003468">
    <property type="entry name" value="Cyt_c_oxidase_monohaem-su/FixO"/>
</dbReference>
<dbReference type="RefSeq" id="WP_251739158.1">
    <property type="nucleotide sequence ID" value="NZ_JBHUOJ010000032.1"/>
</dbReference>
<feature type="domain" description="Cytochrome c" evidence="6">
    <location>
        <begin position="48"/>
        <end position="197"/>
    </location>
</feature>
<feature type="domain" description="Cytochrome c" evidence="6">
    <location>
        <begin position="227"/>
        <end position="312"/>
    </location>
</feature>
<dbReference type="EMBL" id="JBHUOJ010000032">
    <property type="protein sequence ID" value="MFD2834207.1"/>
    <property type="molecule type" value="Genomic_DNA"/>
</dbReference>
<keyword evidence="2 4" id="KW-0479">Metal-binding</keyword>
<evidence type="ECO:0000313" key="8">
    <source>
        <dbReference type="Proteomes" id="UP001597438"/>
    </source>
</evidence>
<dbReference type="InterPro" id="IPR009056">
    <property type="entry name" value="Cyt_c-like_dom"/>
</dbReference>
<dbReference type="InterPro" id="IPR051459">
    <property type="entry name" value="Cytochrome_c-type_DH"/>
</dbReference>
<reference evidence="8" key="1">
    <citation type="journal article" date="2019" name="Int. J. Syst. Evol. Microbiol.">
        <title>The Global Catalogue of Microorganisms (GCM) 10K type strain sequencing project: providing services to taxonomists for standard genome sequencing and annotation.</title>
        <authorList>
            <consortium name="The Broad Institute Genomics Platform"/>
            <consortium name="The Broad Institute Genome Sequencing Center for Infectious Disease"/>
            <person name="Wu L."/>
            <person name="Ma J."/>
        </authorList>
    </citation>
    <scope>NUCLEOTIDE SEQUENCE [LARGE SCALE GENOMIC DNA]</scope>
    <source>
        <strain evidence="8">KCTC 52925</strain>
    </source>
</reference>
<keyword evidence="8" id="KW-1185">Reference proteome</keyword>
<dbReference type="SUPFAM" id="SSF46626">
    <property type="entry name" value="Cytochrome c"/>
    <property type="match status" value="2"/>
</dbReference>
<gene>
    <name evidence="7" type="ORF">ACFSYS_13000</name>
</gene>
<dbReference type="Gene3D" id="1.10.760.10">
    <property type="entry name" value="Cytochrome c-like domain"/>
    <property type="match status" value="2"/>
</dbReference>
<evidence type="ECO:0000256" key="5">
    <source>
        <dbReference type="SAM" id="Phobius"/>
    </source>
</evidence>
<evidence type="ECO:0000259" key="6">
    <source>
        <dbReference type="PROSITE" id="PS51007"/>
    </source>
</evidence>
<accession>A0ABW5X6Q8</accession>
<evidence type="ECO:0000256" key="4">
    <source>
        <dbReference type="PROSITE-ProRule" id="PRU00433"/>
    </source>
</evidence>
<dbReference type="Pfam" id="PF13442">
    <property type="entry name" value="Cytochrome_CBB3"/>
    <property type="match status" value="1"/>
</dbReference>
<dbReference type="Proteomes" id="UP001597438">
    <property type="component" value="Unassembled WGS sequence"/>
</dbReference>
<evidence type="ECO:0000256" key="1">
    <source>
        <dbReference type="ARBA" id="ARBA00022617"/>
    </source>
</evidence>
<evidence type="ECO:0000313" key="7">
    <source>
        <dbReference type="EMBL" id="MFD2834207.1"/>
    </source>
</evidence>
<keyword evidence="5" id="KW-1133">Transmembrane helix</keyword>
<dbReference type="PROSITE" id="PS51007">
    <property type="entry name" value="CYTC"/>
    <property type="match status" value="2"/>
</dbReference>
<sequence length="337" mass="37094">MLNFHKEHKNLVLAALIIFVALSILVAIVPAYQMQATVPIPSQEALTSQQEKGLRVYVSENCAACHTQQVRGIEMDNMWGDRPSLPSDYYYSKQRLDVWRQSPSVLGSERTGPDLTNIGARQPSDDWHLMHLYNPRSVVSESIMPSYSWLFKEVDSTAVTEEDVVLSIPKEFFNKPGKKIIASQEALDLVAYLKSLKQTELPDGSVPQFIPALKEIQTGNMGDGNTGTGPNGAKLYNATCVACHQANGKGVPGAFPPLAGSGFVNDENPEMLIKIILQGYDARSEFAVMPPFADQLSDAEVAAIATHERSSWGNDAPAVTEEDVKKIRDYINNELNQ</sequence>
<dbReference type="PANTHER" id="PTHR35008:SF8">
    <property type="entry name" value="ALCOHOL DEHYDROGENASE CYTOCHROME C SUBUNIT"/>
    <property type="match status" value="1"/>
</dbReference>
<proteinExistence type="predicted"/>
<dbReference type="PANTHER" id="PTHR35008">
    <property type="entry name" value="BLL4482 PROTEIN-RELATED"/>
    <property type="match status" value="1"/>
</dbReference>
<keyword evidence="3 4" id="KW-0408">Iron</keyword>
<feature type="transmembrane region" description="Helical" evidence="5">
    <location>
        <begin position="12"/>
        <end position="32"/>
    </location>
</feature>
<evidence type="ECO:0000256" key="3">
    <source>
        <dbReference type="ARBA" id="ARBA00023004"/>
    </source>
</evidence>
<keyword evidence="5" id="KW-0812">Transmembrane</keyword>
<evidence type="ECO:0000256" key="2">
    <source>
        <dbReference type="ARBA" id="ARBA00022723"/>
    </source>
</evidence>
<organism evidence="7 8">
    <name type="scientific">Christiangramia antarctica</name>
    <dbReference type="NCBI Taxonomy" id="2058158"/>
    <lineage>
        <taxon>Bacteria</taxon>
        <taxon>Pseudomonadati</taxon>
        <taxon>Bacteroidota</taxon>
        <taxon>Flavobacteriia</taxon>
        <taxon>Flavobacteriales</taxon>
        <taxon>Flavobacteriaceae</taxon>
        <taxon>Christiangramia</taxon>
    </lineage>
</organism>